<gene>
    <name evidence="2" type="ORF">NCTC9081_05226</name>
</gene>
<dbReference type="EMBL" id="UGCV01000008">
    <property type="protein sequence ID" value="STJ19684.1"/>
    <property type="molecule type" value="Genomic_DNA"/>
</dbReference>
<evidence type="ECO:0000313" key="3">
    <source>
        <dbReference type="Proteomes" id="UP000254716"/>
    </source>
</evidence>
<reference evidence="2 3" key="1">
    <citation type="submission" date="2018-06" db="EMBL/GenBank/DDBJ databases">
        <authorList>
            <consortium name="Pathogen Informatics"/>
            <person name="Doyle S."/>
        </authorList>
    </citation>
    <scope>NUCLEOTIDE SEQUENCE [LARGE SCALE GENOMIC DNA]</scope>
    <source>
        <strain evidence="2 3">NCTC9081</strain>
    </source>
</reference>
<name>A0A376W9G6_ECOLX</name>
<sequence>MALTGDIVVEDNAVLSLAGNQADLRAMQSDPQSIVLNGGVLDLSDFTTWDGDSSYNDGLQISGSGGDSDWQ</sequence>
<protein>
    <submittedName>
        <fullName evidence="2">Adhesin</fullName>
    </submittedName>
</protein>
<feature type="compositionally biased region" description="Polar residues" evidence="1">
    <location>
        <begin position="52"/>
        <end position="62"/>
    </location>
</feature>
<accession>A0A376W9G6</accession>
<dbReference type="Proteomes" id="UP000254716">
    <property type="component" value="Unassembled WGS sequence"/>
</dbReference>
<feature type="region of interest" description="Disordered" evidence="1">
    <location>
        <begin position="52"/>
        <end position="71"/>
    </location>
</feature>
<evidence type="ECO:0000313" key="2">
    <source>
        <dbReference type="EMBL" id="STJ19684.1"/>
    </source>
</evidence>
<organism evidence="2 3">
    <name type="scientific">Escherichia coli</name>
    <dbReference type="NCBI Taxonomy" id="562"/>
    <lineage>
        <taxon>Bacteria</taxon>
        <taxon>Pseudomonadati</taxon>
        <taxon>Pseudomonadota</taxon>
        <taxon>Gammaproteobacteria</taxon>
        <taxon>Enterobacterales</taxon>
        <taxon>Enterobacteriaceae</taxon>
        <taxon>Escherichia</taxon>
    </lineage>
</organism>
<dbReference type="AlphaFoldDB" id="A0A376W9G6"/>
<evidence type="ECO:0000256" key="1">
    <source>
        <dbReference type="SAM" id="MobiDB-lite"/>
    </source>
</evidence>
<proteinExistence type="predicted"/>